<dbReference type="GO" id="GO:0043709">
    <property type="term" value="P:cell adhesion involved in single-species biofilm formation"/>
    <property type="evidence" value="ECO:0007669"/>
    <property type="project" value="TreeGrafter"/>
</dbReference>
<comment type="caution">
    <text evidence="5">The sequence shown here is derived from an EMBL/GenBank/DDBJ whole genome shotgun (WGS) entry which is preliminary data.</text>
</comment>
<dbReference type="PROSITE" id="PS50887">
    <property type="entry name" value="GGDEF"/>
    <property type="match status" value="1"/>
</dbReference>
<dbReference type="SMART" id="SM00267">
    <property type="entry name" value="GGDEF"/>
    <property type="match status" value="1"/>
</dbReference>
<dbReference type="GO" id="GO:1902201">
    <property type="term" value="P:negative regulation of bacterial-type flagellum-dependent cell motility"/>
    <property type="evidence" value="ECO:0007669"/>
    <property type="project" value="TreeGrafter"/>
</dbReference>
<dbReference type="PANTHER" id="PTHR45138">
    <property type="entry name" value="REGULATORY COMPONENTS OF SENSORY TRANSDUCTION SYSTEM"/>
    <property type="match status" value="1"/>
</dbReference>
<dbReference type="CDD" id="cd01949">
    <property type="entry name" value="GGDEF"/>
    <property type="match status" value="1"/>
</dbReference>
<gene>
    <name evidence="5" type="ORF">WH87_05975</name>
</gene>
<comment type="catalytic activity">
    <reaction evidence="2">
        <text>2 GTP = 3',3'-c-di-GMP + 2 diphosphate</text>
        <dbReference type="Rhea" id="RHEA:24898"/>
        <dbReference type="ChEBI" id="CHEBI:33019"/>
        <dbReference type="ChEBI" id="CHEBI:37565"/>
        <dbReference type="ChEBI" id="CHEBI:58805"/>
        <dbReference type="EC" id="2.7.7.65"/>
    </reaction>
</comment>
<dbReference type="FunFam" id="3.30.70.270:FF:000001">
    <property type="entry name" value="Diguanylate cyclase domain protein"/>
    <property type="match status" value="1"/>
</dbReference>
<feature type="domain" description="GGDEF" evidence="4">
    <location>
        <begin position="323"/>
        <end position="458"/>
    </location>
</feature>
<dbReference type="STRING" id="1293439.WH87_05975"/>
<keyword evidence="3" id="KW-0812">Transmembrane</keyword>
<dbReference type="EC" id="2.7.7.65" evidence="1"/>
<evidence type="ECO:0000259" key="4">
    <source>
        <dbReference type="PROSITE" id="PS50887"/>
    </source>
</evidence>
<feature type="transmembrane region" description="Helical" evidence="3">
    <location>
        <begin position="76"/>
        <end position="98"/>
    </location>
</feature>
<keyword evidence="3" id="KW-0472">Membrane</keyword>
<evidence type="ECO:0000313" key="6">
    <source>
        <dbReference type="Proteomes" id="UP000033411"/>
    </source>
</evidence>
<keyword evidence="3" id="KW-1133">Transmembrane helix</keyword>
<name>A0A0F5QI55_9HYPH</name>
<dbReference type="InterPro" id="IPR043128">
    <property type="entry name" value="Rev_trsase/Diguanyl_cyclase"/>
</dbReference>
<feature type="transmembrane region" description="Helical" evidence="3">
    <location>
        <begin position="260"/>
        <end position="283"/>
    </location>
</feature>
<reference evidence="5 6" key="1">
    <citation type="submission" date="2015-03" db="EMBL/GenBank/DDBJ databases">
        <authorList>
            <person name="Lepp D."/>
            <person name="Hassan Y.I."/>
            <person name="Li X.-Z."/>
            <person name="Zhou T."/>
        </authorList>
    </citation>
    <scope>NUCLEOTIDE SEQUENCE [LARGE SCALE GENOMIC DNA]</scope>
    <source>
        <strain evidence="5 6">E84</strain>
    </source>
</reference>
<feature type="transmembrane region" description="Helical" evidence="3">
    <location>
        <begin position="110"/>
        <end position="135"/>
    </location>
</feature>
<evidence type="ECO:0000256" key="1">
    <source>
        <dbReference type="ARBA" id="ARBA00012528"/>
    </source>
</evidence>
<dbReference type="InterPro" id="IPR029787">
    <property type="entry name" value="Nucleotide_cyclase"/>
</dbReference>
<feature type="transmembrane region" description="Helical" evidence="3">
    <location>
        <begin position="142"/>
        <end position="166"/>
    </location>
</feature>
<keyword evidence="6" id="KW-1185">Reference proteome</keyword>
<proteinExistence type="predicted"/>
<dbReference type="PATRIC" id="fig|1293439.3.peg.761"/>
<evidence type="ECO:0000313" key="5">
    <source>
        <dbReference type="EMBL" id="KKC39694.1"/>
    </source>
</evidence>
<dbReference type="Pfam" id="PF00990">
    <property type="entry name" value="GGDEF"/>
    <property type="match status" value="1"/>
</dbReference>
<dbReference type="GO" id="GO:0005886">
    <property type="term" value="C:plasma membrane"/>
    <property type="evidence" value="ECO:0007669"/>
    <property type="project" value="TreeGrafter"/>
</dbReference>
<dbReference type="Proteomes" id="UP000033411">
    <property type="component" value="Unassembled WGS sequence"/>
</dbReference>
<dbReference type="SUPFAM" id="SSF55073">
    <property type="entry name" value="Nucleotide cyclase"/>
    <property type="match status" value="1"/>
</dbReference>
<evidence type="ECO:0000256" key="3">
    <source>
        <dbReference type="SAM" id="Phobius"/>
    </source>
</evidence>
<protein>
    <recommendedName>
        <fullName evidence="1">diguanylate cyclase</fullName>
        <ecNumber evidence="1">2.7.7.65</ecNumber>
    </recommendedName>
</protein>
<dbReference type="GO" id="GO:0052621">
    <property type="term" value="F:diguanylate cyclase activity"/>
    <property type="evidence" value="ECO:0007669"/>
    <property type="project" value="UniProtKB-EC"/>
</dbReference>
<sequence>MVWHALIVFALVLVLSLLSVVTRQIFSLSSLWLPNAALLALFVLRPDFRTTLSWLSAAAAFLLGDKIGNTEIVESLFLTAANLLGVAVGGLAIVRLGLDNRGLNRPMDAMALLSALVAAAAGSATVGTLAGPILFGMTPLEAAFFWFSSELSYYIAIVPTILTLVPHTKWRITSEAPQIGSQGGKVASFIVLFASLLAVHLWGHMGAMVFPVPALMLIAVQFAPPVALSVSSLVCVWMLIAGPMGYIPLSVPIDGTDATASFRLGVAMVATTTIVVAAVNAAWARAHARLEVLATRDMLSGLLNRRTFFEQARQLVQRAKKEEDLAVLMIDIDHFKKVNDLNGHAAGDRVIAETGRMLTSTLPANAILGRIGGEEFAAIFPVKSKDPSATMLIADKVCQQARLMSVTTVEGNVIHVAVSVGATIQPLATTIDDALATADTALYAAKESGRDRVAFAEWFDPQIRSESSRVRSDKRT</sequence>
<feature type="transmembrane region" description="Helical" evidence="3">
    <location>
        <begin position="186"/>
        <end position="203"/>
    </location>
</feature>
<accession>A0A0F5QI55</accession>
<feature type="transmembrane region" description="Helical" evidence="3">
    <location>
        <begin position="215"/>
        <end position="240"/>
    </location>
</feature>
<dbReference type="InterPro" id="IPR000160">
    <property type="entry name" value="GGDEF_dom"/>
</dbReference>
<dbReference type="NCBIfam" id="TIGR00254">
    <property type="entry name" value="GGDEF"/>
    <property type="match status" value="1"/>
</dbReference>
<dbReference type="AlphaFoldDB" id="A0A0F5QI55"/>
<evidence type="ECO:0000256" key="2">
    <source>
        <dbReference type="ARBA" id="ARBA00034247"/>
    </source>
</evidence>
<organism evidence="5 6">
    <name type="scientific">Devosia epidermidihirudinis</name>
    <dbReference type="NCBI Taxonomy" id="1293439"/>
    <lineage>
        <taxon>Bacteria</taxon>
        <taxon>Pseudomonadati</taxon>
        <taxon>Pseudomonadota</taxon>
        <taxon>Alphaproteobacteria</taxon>
        <taxon>Hyphomicrobiales</taxon>
        <taxon>Devosiaceae</taxon>
        <taxon>Devosia</taxon>
    </lineage>
</organism>
<dbReference type="PANTHER" id="PTHR45138:SF9">
    <property type="entry name" value="DIGUANYLATE CYCLASE DGCM-RELATED"/>
    <property type="match status" value="1"/>
</dbReference>
<dbReference type="InterPro" id="IPR050469">
    <property type="entry name" value="Diguanylate_Cyclase"/>
</dbReference>
<dbReference type="Gene3D" id="3.30.70.270">
    <property type="match status" value="1"/>
</dbReference>
<dbReference type="EMBL" id="LANJ01000011">
    <property type="protein sequence ID" value="KKC39694.1"/>
    <property type="molecule type" value="Genomic_DNA"/>
</dbReference>